<accession>A0AAU2JSQ2</accession>
<evidence type="ECO:0000259" key="2">
    <source>
        <dbReference type="Pfam" id="PF01243"/>
    </source>
</evidence>
<feature type="domain" description="Pyridoxamine 5'-phosphate oxidase N-terminal" evidence="2">
    <location>
        <begin position="6"/>
        <end position="131"/>
    </location>
</feature>
<name>A0AAU2JSQ2_9ACTN</name>
<dbReference type="GO" id="GO:0016627">
    <property type="term" value="F:oxidoreductase activity, acting on the CH-CH group of donors"/>
    <property type="evidence" value="ECO:0007669"/>
    <property type="project" value="TreeGrafter"/>
</dbReference>
<dbReference type="SUPFAM" id="SSF50475">
    <property type="entry name" value="FMN-binding split barrel"/>
    <property type="match status" value="1"/>
</dbReference>
<dbReference type="PANTHER" id="PTHR35176:SF6">
    <property type="entry name" value="HEME OXYGENASE HI_0854-RELATED"/>
    <property type="match status" value="1"/>
</dbReference>
<dbReference type="GO" id="GO:0005829">
    <property type="term" value="C:cytosol"/>
    <property type="evidence" value="ECO:0007669"/>
    <property type="project" value="TreeGrafter"/>
</dbReference>
<dbReference type="EMBL" id="CP108264">
    <property type="protein sequence ID" value="WTU74946.1"/>
    <property type="molecule type" value="Genomic_DNA"/>
</dbReference>
<keyword evidence="1" id="KW-0560">Oxidoreductase</keyword>
<protein>
    <submittedName>
        <fullName evidence="3">PPOX class F420-dependent oxidoreductase</fullName>
    </submittedName>
</protein>
<evidence type="ECO:0000256" key="1">
    <source>
        <dbReference type="ARBA" id="ARBA00023002"/>
    </source>
</evidence>
<dbReference type="InterPro" id="IPR019920">
    <property type="entry name" value="F420-binding_dom_put"/>
</dbReference>
<dbReference type="AlphaFoldDB" id="A0AAU2JSQ2"/>
<dbReference type="Pfam" id="PF01243">
    <property type="entry name" value="PNPOx_N"/>
    <property type="match status" value="1"/>
</dbReference>
<gene>
    <name evidence="3" type="ORF">OG327_17420</name>
</gene>
<dbReference type="InterPro" id="IPR052019">
    <property type="entry name" value="F420H2_bilvrd_red/Heme_oxyg"/>
</dbReference>
<dbReference type="PANTHER" id="PTHR35176">
    <property type="entry name" value="HEME OXYGENASE HI_0854-RELATED"/>
    <property type="match status" value="1"/>
</dbReference>
<dbReference type="InterPro" id="IPR011576">
    <property type="entry name" value="Pyridox_Oxase_N"/>
</dbReference>
<dbReference type="InterPro" id="IPR012349">
    <property type="entry name" value="Split_barrel_FMN-bd"/>
</dbReference>
<dbReference type="Gene3D" id="2.30.110.10">
    <property type="entry name" value="Electron Transport, Fmn-binding Protein, Chain A"/>
    <property type="match status" value="1"/>
</dbReference>
<proteinExistence type="predicted"/>
<sequence>MTVELNETVRGLLDAPHPAVLSTINPDGSPQSSVIWVTRDGQDLLISTEQGRRKERNIVRDGRVGLTVFDLANPFLYAEIRGTATVTEDTGRAVAVRIAEEYLGPGAGKEYTDAPAQDVRVVVRITPTKVLGNAARSEG</sequence>
<dbReference type="GO" id="GO:0070967">
    <property type="term" value="F:coenzyme F420 binding"/>
    <property type="evidence" value="ECO:0007669"/>
    <property type="project" value="TreeGrafter"/>
</dbReference>
<dbReference type="NCBIfam" id="TIGR03618">
    <property type="entry name" value="Rv1155_F420"/>
    <property type="match status" value="1"/>
</dbReference>
<reference evidence="3" key="1">
    <citation type="submission" date="2022-10" db="EMBL/GenBank/DDBJ databases">
        <title>The complete genomes of actinobacterial strains from the NBC collection.</title>
        <authorList>
            <person name="Joergensen T.S."/>
            <person name="Alvarez Arevalo M."/>
            <person name="Sterndorff E.B."/>
            <person name="Faurdal D."/>
            <person name="Vuksanovic O."/>
            <person name="Mourched A.-S."/>
            <person name="Charusanti P."/>
            <person name="Shaw S."/>
            <person name="Blin K."/>
            <person name="Weber T."/>
        </authorList>
    </citation>
    <scope>NUCLEOTIDE SEQUENCE</scope>
    <source>
        <strain evidence="3">NBC_00049</strain>
    </source>
</reference>
<evidence type="ECO:0000313" key="3">
    <source>
        <dbReference type="EMBL" id="WTU74946.1"/>
    </source>
</evidence>
<organism evidence="3">
    <name type="scientific">Streptomyces sp. NBC_00049</name>
    <dbReference type="NCBI Taxonomy" id="2903617"/>
    <lineage>
        <taxon>Bacteria</taxon>
        <taxon>Bacillati</taxon>
        <taxon>Actinomycetota</taxon>
        <taxon>Actinomycetes</taxon>
        <taxon>Kitasatosporales</taxon>
        <taxon>Streptomycetaceae</taxon>
        <taxon>Streptomyces</taxon>
    </lineage>
</organism>